<dbReference type="OrthoDB" id="6147437at2759"/>
<name>A0A6J8BB81_MYTCO</name>
<proteinExistence type="predicted"/>
<dbReference type="InterPro" id="IPR000082">
    <property type="entry name" value="SEA_dom"/>
</dbReference>
<protein>
    <recommendedName>
        <fullName evidence="1">SEA domain-containing protein</fullName>
    </recommendedName>
</protein>
<evidence type="ECO:0000313" key="3">
    <source>
        <dbReference type="Proteomes" id="UP000507470"/>
    </source>
</evidence>
<gene>
    <name evidence="2" type="ORF">MCOR_17079</name>
</gene>
<feature type="domain" description="SEA" evidence="1">
    <location>
        <begin position="217"/>
        <end position="273"/>
    </location>
</feature>
<evidence type="ECO:0000259" key="1">
    <source>
        <dbReference type="PROSITE" id="PS50024"/>
    </source>
</evidence>
<dbReference type="PROSITE" id="PS50024">
    <property type="entry name" value="SEA"/>
    <property type="match status" value="1"/>
</dbReference>
<organism evidence="2 3">
    <name type="scientific">Mytilus coruscus</name>
    <name type="common">Sea mussel</name>
    <dbReference type="NCBI Taxonomy" id="42192"/>
    <lineage>
        <taxon>Eukaryota</taxon>
        <taxon>Metazoa</taxon>
        <taxon>Spiralia</taxon>
        <taxon>Lophotrochozoa</taxon>
        <taxon>Mollusca</taxon>
        <taxon>Bivalvia</taxon>
        <taxon>Autobranchia</taxon>
        <taxon>Pteriomorphia</taxon>
        <taxon>Mytilida</taxon>
        <taxon>Mytiloidea</taxon>
        <taxon>Mytilidae</taxon>
        <taxon>Mytilinae</taxon>
        <taxon>Mytilus</taxon>
    </lineage>
</organism>
<sequence length="273" mass="31222">MTGRGHRMSPEERYLRSVYLNYQVCTDVVRHYFDGLPPPKSLVRYLLDQRTKFEKEEKKIPNYQWIQLYPEDRINTIFTCLFDSVDGDQKVKVVNLSRLESGEVLATLEITSQYNPDGRIIKQALEATVKSGHVDASLETSPDGFSFAKQGVSDSYLMEINITKVNAAALARKDTKEFGIMAKKLERILLLLFDTVPGTQSVEVEEFRNLTSDCATAIFVFEAQIKVKENFSTKFENSNSNEFKAFTNRVQPIIKELYDSVTGDQDVEIEKCR</sequence>
<dbReference type="AlphaFoldDB" id="A0A6J8BB81"/>
<accession>A0A6J8BB81</accession>
<evidence type="ECO:0000313" key="2">
    <source>
        <dbReference type="EMBL" id="CAC5381172.1"/>
    </source>
</evidence>
<dbReference type="EMBL" id="CACVKT020003009">
    <property type="protein sequence ID" value="CAC5381172.1"/>
    <property type="molecule type" value="Genomic_DNA"/>
</dbReference>
<dbReference type="Proteomes" id="UP000507470">
    <property type="component" value="Unassembled WGS sequence"/>
</dbReference>
<reference evidence="2 3" key="1">
    <citation type="submission" date="2020-06" db="EMBL/GenBank/DDBJ databases">
        <authorList>
            <person name="Li R."/>
            <person name="Bekaert M."/>
        </authorList>
    </citation>
    <scope>NUCLEOTIDE SEQUENCE [LARGE SCALE GENOMIC DNA]</scope>
    <source>
        <strain evidence="3">wild</strain>
    </source>
</reference>
<keyword evidence="3" id="KW-1185">Reference proteome</keyword>